<comment type="similarity">
    <text evidence="1">Belongs to the ataxin-10 family.</text>
</comment>
<dbReference type="GO" id="GO:0005829">
    <property type="term" value="C:cytosol"/>
    <property type="evidence" value="ECO:0000318"/>
    <property type="project" value="GO_Central"/>
</dbReference>
<sequence length="507" mass="55696">MDDSEPTSLNALLGSTVDADIRAQLALNEELWHSLLQTQQIASSSDCSHLRAKVVRNLLSAGPEAQKTAEKCGLLVWFHHVLPNPSVSEDPNDRFFWQAFANASAGTSPISRQLWQFLFETDGSTPGLIMQDRTPRVYVSDGLHSAFTVALWSLELSLEKDPQTDPIQDLCLTERGQTLLYILFCMDGVLEIGHRETALLKGFVEKIFQQGFTSKLISVSQDCGHRTLYFVLNTLNELLEDASAKSAIALAPETFQTATASFLEKGSSLRLMLSDLSTSSFSSDLSLTTFAEHVSVFLTCIKFYSLFLDVANDDLERDTFKPCIVPDHPDLISPAANASDGSLKPLVKLLVDVLGLASNLFPAKTLVATSAASAQDPVRNEFAEAAAGLKRECLRLITFLLHLHPTLQDEVRELGAIPLILQQCNIDDHNPYIREITILCIRQLLFNNVENQSLVARLQPQQPVQSTVVNEAGYEVCLNSEGKPYLQSIHADTGTAEMNETNGSASS</sequence>
<dbReference type="VEuPathDB" id="FungiDB:SJAG_03692"/>
<dbReference type="SUPFAM" id="SSF48371">
    <property type="entry name" value="ARM repeat"/>
    <property type="match status" value="1"/>
</dbReference>
<comment type="function">
    <text evidence="4">May play a role in the regulation of cytokinesis.</text>
</comment>
<dbReference type="Gene3D" id="1.25.10.10">
    <property type="entry name" value="Leucine-rich Repeat Variant"/>
    <property type="match status" value="1"/>
</dbReference>
<dbReference type="InterPro" id="IPR019156">
    <property type="entry name" value="Ataxin-10_domain"/>
</dbReference>
<proteinExistence type="inferred from homology"/>
<evidence type="ECO:0000256" key="3">
    <source>
        <dbReference type="ARBA" id="ARBA00023306"/>
    </source>
</evidence>
<dbReference type="OrthoDB" id="379794at2759"/>
<evidence type="ECO:0000313" key="8">
    <source>
        <dbReference type="EMBL" id="EEB08534.2"/>
    </source>
</evidence>
<keyword evidence="3" id="KW-0131">Cell cycle</keyword>
<dbReference type="EMBL" id="KE651167">
    <property type="protein sequence ID" value="EEB08534.2"/>
    <property type="molecule type" value="Genomic_DNA"/>
</dbReference>
<dbReference type="InterPro" id="IPR016024">
    <property type="entry name" value="ARM-type_fold"/>
</dbReference>
<accession>B6K4X7</accession>
<keyword evidence="10" id="KW-1185">Reference proteome</keyword>
<dbReference type="Pfam" id="PF09759">
    <property type="entry name" value="Atx10homo_assoc"/>
    <property type="match status" value="1"/>
</dbReference>
<evidence type="ECO:0000256" key="6">
    <source>
        <dbReference type="ARBA" id="ARBA00044805"/>
    </source>
</evidence>
<keyword evidence="2" id="KW-0132">Cell division</keyword>
<evidence type="ECO:0000256" key="1">
    <source>
        <dbReference type="ARBA" id="ARBA00008384"/>
    </source>
</evidence>
<evidence type="ECO:0000256" key="5">
    <source>
        <dbReference type="ARBA" id="ARBA00044801"/>
    </source>
</evidence>
<dbReference type="OMA" id="KRECVHF"/>
<protein>
    <recommendedName>
        <fullName evidence="5">Ataxin-10 homolog</fullName>
    </recommendedName>
    <alternativeName>
        <fullName evidence="6">Copper transport protein 86</fullName>
    </alternativeName>
</protein>
<evidence type="ECO:0000259" key="7">
    <source>
        <dbReference type="Pfam" id="PF09759"/>
    </source>
</evidence>
<dbReference type="RefSeq" id="XP_002174827.2">
    <property type="nucleotide sequence ID" value="XM_002174791.2"/>
</dbReference>
<dbReference type="PANTHER" id="PTHR13255:SF0">
    <property type="entry name" value="ATAXIN-10"/>
    <property type="match status" value="1"/>
</dbReference>
<evidence type="ECO:0000313" key="10">
    <source>
        <dbReference type="Proteomes" id="UP000001744"/>
    </source>
</evidence>
<dbReference type="InterPro" id="IPR011989">
    <property type="entry name" value="ARM-like"/>
</dbReference>
<dbReference type="GeneID" id="7052208"/>
<dbReference type="HOGENOM" id="CLU_631859_0_0_1"/>
<organism evidence="8 10">
    <name type="scientific">Schizosaccharomyces japonicus (strain yFS275 / FY16936)</name>
    <name type="common">Fission yeast</name>
    <dbReference type="NCBI Taxonomy" id="402676"/>
    <lineage>
        <taxon>Eukaryota</taxon>
        <taxon>Fungi</taxon>
        <taxon>Dikarya</taxon>
        <taxon>Ascomycota</taxon>
        <taxon>Taphrinomycotina</taxon>
        <taxon>Schizosaccharomycetes</taxon>
        <taxon>Schizosaccharomycetales</taxon>
        <taxon>Schizosaccharomycetaceae</taxon>
        <taxon>Schizosaccharomyces</taxon>
    </lineage>
</organism>
<evidence type="ECO:0000256" key="4">
    <source>
        <dbReference type="ARBA" id="ARBA00044746"/>
    </source>
</evidence>
<dbReference type="Proteomes" id="UP000001744">
    <property type="component" value="Unassembled WGS sequence"/>
</dbReference>
<reference evidence="8 10" key="1">
    <citation type="journal article" date="2011" name="Science">
        <title>Comparative functional genomics of the fission yeasts.</title>
        <authorList>
            <person name="Rhind N."/>
            <person name="Chen Z."/>
            <person name="Yassour M."/>
            <person name="Thompson D.A."/>
            <person name="Haas B.J."/>
            <person name="Habib N."/>
            <person name="Wapinski I."/>
            <person name="Roy S."/>
            <person name="Lin M.F."/>
            <person name="Heiman D.I."/>
            <person name="Young S.K."/>
            <person name="Furuya K."/>
            <person name="Guo Y."/>
            <person name="Pidoux A."/>
            <person name="Chen H.M."/>
            <person name="Robbertse B."/>
            <person name="Goldberg J.M."/>
            <person name="Aoki K."/>
            <person name="Bayne E.H."/>
            <person name="Berlin A.M."/>
            <person name="Desjardins C.A."/>
            <person name="Dobbs E."/>
            <person name="Dukaj L."/>
            <person name="Fan L."/>
            <person name="FitzGerald M.G."/>
            <person name="French C."/>
            <person name="Gujja S."/>
            <person name="Hansen K."/>
            <person name="Keifenheim D."/>
            <person name="Levin J.Z."/>
            <person name="Mosher R.A."/>
            <person name="Mueller C.A."/>
            <person name="Pfiffner J."/>
            <person name="Priest M."/>
            <person name="Russ C."/>
            <person name="Smialowska A."/>
            <person name="Swoboda P."/>
            <person name="Sykes S.M."/>
            <person name="Vaughn M."/>
            <person name="Vengrova S."/>
            <person name="Yoder R."/>
            <person name="Zeng Q."/>
            <person name="Allshire R."/>
            <person name="Baulcombe D."/>
            <person name="Birren B.W."/>
            <person name="Brown W."/>
            <person name="Ekwall K."/>
            <person name="Kellis M."/>
            <person name="Leatherwood J."/>
            <person name="Levin H."/>
            <person name="Margalit H."/>
            <person name="Martienssen R."/>
            <person name="Nieduszynski C.A."/>
            <person name="Spatafora J.W."/>
            <person name="Friedman N."/>
            <person name="Dalgaard J.Z."/>
            <person name="Baumann P."/>
            <person name="Niki H."/>
            <person name="Regev A."/>
            <person name="Nusbaum C."/>
        </authorList>
    </citation>
    <scope>NUCLEOTIDE SEQUENCE [LARGE SCALE GENOMIC DNA]</scope>
    <source>
        <strain evidence="10">yFS275 / FY16936</strain>
    </source>
</reference>
<evidence type="ECO:0000313" key="9">
    <source>
        <dbReference type="JaponicusDB" id="SJAG_03692"/>
    </source>
</evidence>
<dbReference type="GO" id="GO:0051301">
    <property type="term" value="P:cell division"/>
    <property type="evidence" value="ECO:0007669"/>
    <property type="project" value="UniProtKB-KW"/>
</dbReference>
<dbReference type="JaponicusDB" id="SJAG_03692">
    <property type="gene designation" value="mug160"/>
</dbReference>
<gene>
    <name evidence="9" type="primary">mug160</name>
    <name evidence="8" type="ORF">SJAG_03692</name>
</gene>
<dbReference type="STRING" id="402676.B6K4X7"/>
<dbReference type="eggNOG" id="KOG2676">
    <property type="taxonomic scope" value="Eukaryota"/>
</dbReference>
<name>B6K4X7_SCHJY</name>
<dbReference type="PANTHER" id="PTHR13255">
    <property type="entry name" value="ATAXIN-10"/>
    <property type="match status" value="1"/>
</dbReference>
<dbReference type="InterPro" id="IPR051374">
    <property type="entry name" value="Ataxin-10/CTR86_families"/>
</dbReference>
<evidence type="ECO:0000256" key="2">
    <source>
        <dbReference type="ARBA" id="ARBA00022618"/>
    </source>
</evidence>
<dbReference type="AlphaFoldDB" id="B6K4X7"/>
<feature type="domain" description="Ataxin-10" evidence="7">
    <location>
        <begin position="389"/>
        <end position="486"/>
    </location>
</feature>